<dbReference type="OrthoDB" id="9806499at2"/>
<keyword evidence="6 7" id="KW-0472">Membrane</keyword>
<sequence>MSAGPEEALLPRGTSYGALVGLVADPLMRRRAGRPWRIAFAVSGMLTLLLAGCTAWLFLRGIGILGNNTAVVWGFPIANYVWWIGIGNAGTFISAALLLTRQPWRAAINRFAEAMTLFAVGIAGLFPILHLGRPHYALWLTPYPNTQGLWPQWRSALVWDFAAIVSYLTFSLMFFYLGLIPDLATLRDRAQSRAGQVIYGVLALGWRGSARHWHLHDTLYRTLAAMALPLVVSVHSVAAMDFSASLMPGWQETIFPPYFVVGALFSGFGMVVVLAALIRWGLGLQAIITPRHFAVMGKVLLAGSLGMALCYGTEWLSAWQAEDRAEREHLRALFTGPYAPLYFAMLGCNLLVPQLLWSGRLRGSIPAVVGVAVVLNIGMWLERVLIIWNTLSHGYLPSMHGVFSPTLWDWLILAGSLGFFAFLMLGFARLLPAVAMHDMGKLLRRQRSGA</sequence>
<dbReference type="PANTHER" id="PTHR43044:SF2">
    <property type="entry name" value="POLYSULPHIDE REDUCTASE NRFD"/>
    <property type="match status" value="1"/>
</dbReference>
<proteinExistence type="inferred from homology"/>
<evidence type="ECO:0000256" key="2">
    <source>
        <dbReference type="ARBA" id="ARBA00008929"/>
    </source>
</evidence>
<feature type="transmembrane region" description="Helical" evidence="7">
    <location>
        <begin position="258"/>
        <end position="278"/>
    </location>
</feature>
<evidence type="ECO:0000256" key="5">
    <source>
        <dbReference type="ARBA" id="ARBA00022989"/>
    </source>
</evidence>
<evidence type="ECO:0000256" key="4">
    <source>
        <dbReference type="ARBA" id="ARBA00022692"/>
    </source>
</evidence>
<accession>A0A2U1V0V9</accession>
<dbReference type="InterPro" id="IPR005614">
    <property type="entry name" value="NrfD-like"/>
</dbReference>
<comment type="similarity">
    <text evidence="2">Belongs to the NrfD family.</text>
</comment>
<feature type="transmembrane region" description="Helical" evidence="7">
    <location>
        <begin position="408"/>
        <end position="431"/>
    </location>
</feature>
<feature type="transmembrane region" description="Helical" evidence="7">
    <location>
        <begin position="364"/>
        <end position="388"/>
    </location>
</feature>
<evidence type="ECO:0000313" key="8">
    <source>
        <dbReference type="EMBL" id="PWC27548.1"/>
    </source>
</evidence>
<dbReference type="AlphaFoldDB" id="A0A2U1V0V9"/>
<feature type="transmembrane region" description="Helical" evidence="7">
    <location>
        <begin position="79"/>
        <end position="99"/>
    </location>
</feature>
<reference evidence="9" key="1">
    <citation type="submission" date="2017-10" db="EMBL/GenBank/DDBJ databases">
        <authorList>
            <person name="Toshchakov S.V."/>
            <person name="Goeva M.A."/>
        </authorList>
    </citation>
    <scope>NUCLEOTIDE SEQUENCE [LARGE SCALE GENOMIC DNA]</scope>
    <source>
        <strain evidence="9">JR1/69-1-13</strain>
    </source>
</reference>
<feature type="transmembrane region" description="Helical" evidence="7">
    <location>
        <begin position="338"/>
        <end position="357"/>
    </location>
</feature>
<feature type="transmembrane region" description="Helical" evidence="7">
    <location>
        <begin position="219"/>
        <end position="238"/>
    </location>
</feature>
<protein>
    <submittedName>
        <fullName evidence="8">Hydrogenase</fullName>
    </submittedName>
</protein>
<evidence type="ECO:0000256" key="3">
    <source>
        <dbReference type="ARBA" id="ARBA00022475"/>
    </source>
</evidence>
<dbReference type="Pfam" id="PF03916">
    <property type="entry name" value="NrfD"/>
    <property type="match status" value="1"/>
</dbReference>
<name>A0A2U1V0V9_9PROT</name>
<feature type="transmembrane region" description="Helical" evidence="7">
    <location>
        <begin position="111"/>
        <end position="132"/>
    </location>
</feature>
<dbReference type="Proteomes" id="UP000245048">
    <property type="component" value="Unassembled WGS sequence"/>
</dbReference>
<gene>
    <name evidence="8" type="ORF">CR165_17215</name>
</gene>
<dbReference type="GO" id="GO:0005886">
    <property type="term" value="C:plasma membrane"/>
    <property type="evidence" value="ECO:0007669"/>
    <property type="project" value="UniProtKB-SubCell"/>
</dbReference>
<feature type="transmembrane region" description="Helical" evidence="7">
    <location>
        <begin position="156"/>
        <end position="179"/>
    </location>
</feature>
<comment type="caution">
    <text evidence="8">The sequence shown here is derived from an EMBL/GenBank/DDBJ whole genome shotgun (WGS) entry which is preliminary data.</text>
</comment>
<comment type="subcellular location">
    <subcellularLocation>
        <location evidence="1">Cell membrane</location>
        <topology evidence="1">Multi-pass membrane protein</topology>
    </subcellularLocation>
</comment>
<evidence type="ECO:0000256" key="7">
    <source>
        <dbReference type="SAM" id="Phobius"/>
    </source>
</evidence>
<evidence type="ECO:0000256" key="1">
    <source>
        <dbReference type="ARBA" id="ARBA00004651"/>
    </source>
</evidence>
<keyword evidence="3" id="KW-1003">Cell membrane</keyword>
<dbReference type="PANTHER" id="PTHR43044">
    <property type="match status" value="1"/>
</dbReference>
<evidence type="ECO:0000256" key="6">
    <source>
        <dbReference type="ARBA" id="ARBA00023136"/>
    </source>
</evidence>
<feature type="transmembrane region" description="Helical" evidence="7">
    <location>
        <begin position="38"/>
        <end position="59"/>
    </location>
</feature>
<keyword evidence="5 7" id="KW-1133">Transmembrane helix</keyword>
<keyword evidence="4 7" id="KW-0812">Transmembrane</keyword>
<dbReference type="RefSeq" id="WP_109518185.1">
    <property type="nucleotide sequence ID" value="NZ_PDOA01000013.1"/>
</dbReference>
<keyword evidence="9" id="KW-1185">Reference proteome</keyword>
<dbReference type="EMBL" id="PDOA01000013">
    <property type="protein sequence ID" value="PWC27548.1"/>
    <property type="molecule type" value="Genomic_DNA"/>
</dbReference>
<evidence type="ECO:0000313" key="9">
    <source>
        <dbReference type="Proteomes" id="UP000245048"/>
    </source>
</evidence>
<feature type="transmembrane region" description="Helical" evidence="7">
    <location>
        <begin position="299"/>
        <end position="318"/>
    </location>
</feature>
<organism evidence="8 9">
    <name type="scientific">Teichococcus aestuarii</name>
    <dbReference type="NCBI Taxonomy" id="568898"/>
    <lineage>
        <taxon>Bacteria</taxon>
        <taxon>Pseudomonadati</taxon>
        <taxon>Pseudomonadota</taxon>
        <taxon>Alphaproteobacteria</taxon>
        <taxon>Acetobacterales</taxon>
        <taxon>Roseomonadaceae</taxon>
        <taxon>Roseomonas</taxon>
    </lineage>
</organism>